<keyword evidence="6" id="KW-1185">Reference proteome</keyword>
<evidence type="ECO:0000259" key="4">
    <source>
        <dbReference type="SMART" id="SM00829"/>
    </source>
</evidence>
<keyword evidence="2" id="KW-0862">Zinc</keyword>
<dbReference type="EMBL" id="JAHQCW010000039">
    <property type="protein sequence ID" value="MBU9738685.1"/>
    <property type="molecule type" value="Genomic_DNA"/>
</dbReference>
<dbReference type="Gene3D" id="3.90.180.10">
    <property type="entry name" value="Medium-chain alcohol dehydrogenases, catalytic domain"/>
    <property type="match status" value="1"/>
</dbReference>
<dbReference type="AlphaFoldDB" id="A0A949K4F2"/>
<dbReference type="SMART" id="SM00829">
    <property type="entry name" value="PKS_ER"/>
    <property type="match status" value="1"/>
</dbReference>
<keyword evidence="1" id="KW-0479">Metal-binding</keyword>
<dbReference type="Pfam" id="PF00107">
    <property type="entry name" value="ADH_zinc_N"/>
    <property type="match status" value="1"/>
</dbReference>
<dbReference type="SUPFAM" id="SSF51735">
    <property type="entry name" value="NAD(P)-binding Rossmann-fold domains"/>
    <property type="match status" value="1"/>
</dbReference>
<dbReference type="InterPro" id="IPR050129">
    <property type="entry name" value="Zn_alcohol_dh"/>
</dbReference>
<evidence type="ECO:0000313" key="6">
    <source>
        <dbReference type="Proteomes" id="UP000712157"/>
    </source>
</evidence>
<gene>
    <name evidence="5" type="ORF">KTH89_19270</name>
</gene>
<protein>
    <submittedName>
        <fullName evidence="5">Alcohol dehydrogenase catalytic domain-containing protein</fullName>
    </submittedName>
</protein>
<dbReference type="GO" id="GO:0016491">
    <property type="term" value="F:oxidoreductase activity"/>
    <property type="evidence" value="ECO:0007669"/>
    <property type="project" value="UniProtKB-KW"/>
</dbReference>
<evidence type="ECO:0000256" key="3">
    <source>
        <dbReference type="ARBA" id="ARBA00023002"/>
    </source>
</evidence>
<evidence type="ECO:0000256" key="2">
    <source>
        <dbReference type="ARBA" id="ARBA00022833"/>
    </source>
</evidence>
<feature type="domain" description="Enoyl reductase (ER)" evidence="4">
    <location>
        <begin position="4"/>
        <end position="354"/>
    </location>
</feature>
<dbReference type="InterPro" id="IPR013154">
    <property type="entry name" value="ADH-like_N"/>
</dbReference>
<reference evidence="5" key="1">
    <citation type="submission" date="2021-06" db="EMBL/GenBank/DDBJ databases">
        <title>Description of novel taxa of the family Lachnospiraceae.</title>
        <authorList>
            <person name="Chaplin A.V."/>
            <person name="Sokolova S.R."/>
            <person name="Pikina A.P."/>
            <person name="Korzhanova M."/>
            <person name="Belova V."/>
            <person name="Korostin D."/>
            <person name="Efimov B.A."/>
        </authorList>
    </citation>
    <scope>NUCLEOTIDE SEQUENCE</scope>
    <source>
        <strain evidence="5">ASD5720</strain>
    </source>
</reference>
<dbReference type="InterPro" id="IPR020843">
    <property type="entry name" value="ER"/>
</dbReference>
<proteinExistence type="predicted"/>
<keyword evidence="3" id="KW-0560">Oxidoreductase</keyword>
<dbReference type="PANTHER" id="PTHR43401:SF2">
    <property type="entry name" value="L-THREONINE 3-DEHYDROGENASE"/>
    <property type="match status" value="1"/>
</dbReference>
<dbReference type="Proteomes" id="UP000712157">
    <property type="component" value="Unassembled WGS sequence"/>
</dbReference>
<dbReference type="GO" id="GO:0046872">
    <property type="term" value="F:metal ion binding"/>
    <property type="evidence" value="ECO:0007669"/>
    <property type="project" value="UniProtKB-KW"/>
</dbReference>
<dbReference type="Gene3D" id="3.40.50.720">
    <property type="entry name" value="NAD(P)-binding Rossmann-like Domain"/>
    <property type="match status" value="1"/>
</dbReference>
<comment type="caution">
    <text evidence="5">The sequence shown here is derived from an EMBL/GenBank/DDBJ whole genome shotgun (WGS) entry which is preliminary data.</text>
</comment>
<dbReference type="Pfam" id="PF08240">
    <property type="entry name" value="ADH_N"/>
    <property type="match status" value="1"/>
</dbReference>
<dbReference type="SUPFAM" id="SSF50129">
    <property type="entry name" value="GroES-like"/>
    <property type="match status" value="1"/>
</dbReference>
<organism evidence="5 6">
    <name type="scientific">Diplocloster agilis</name>
    <dbReference type="NCBI Taxonomy" id="2850323"/>
    <lineage>
        <taxon>Bacteria</taxon>
        <taxon>Bacillati</taxon>
        <taxon>Bacillota</taxon>
        <taxon>Clostridia</taxon>
        <taxon>Lachnospirales</taxon>
        <taxon>Lachnospiraceae</taxon>
        <taxon>Diplocloster</taxon>
    </lineage>
</organism>
<accession>A0A949K4F2</accession>
<dbReference type="InterPro" id="IPR011032">
    <property type="entry name" value="GroES-like_sf"/>
</dbReference>
<dbReference type="RefSeq" id="WP_158347684.1">
    <property type="nucleotide sequence ID" value="NZ_JAHQCW010000039.1"/>
</dbReference>
<sequence length="356" mass="38881">MKVAVLKEPEVIQLEDIKKPEADNDYLIVEVKACGICGSDVRYYKGENPWALHTLGKNLPNPPNIILGHEWGGIVHEVKNPEFKHLLGKRVAVLAYNTCGVCEYCRNGNYNLCKKTMHIGHGAGWGTMDYYPGGMAGYCQIWNTHVCEIPDSMSFEEATLLDPISVGIHAITKSDIRPGDDVVVLGTGAVGLSIVQAVKAFGADKVICTDVYEGALEIARDVGVTRAVNIQQESLEDGMREIGMNGANVVFDTVGTAETQKQALHILRESGTLVNLVANMTQASYELMDLAGEKRLITSANNNSSDFLLGIKLIQNGTIQAKKMITHVLPLDEVQTGFDIMLNKEQQKVMKVVLVP</sequence>
<dbReference type="PANTHER" id="PTHR43401">
    <property type="entry name" value="L-THREONINE 3-DEHYDROGENASE"/>
    <property type="match status" value="1"/>
</dbReference>
<dbReference type="InterPro" id="IPR036291">
    <property type="entry name" value="NAD(P)-bd_dom_sf"/>
</dbReference>
<dbReference type="InterPro" id="IPR013149">
    <property type="entry name" value="ADH-like_C"/>
</dbReference>
<evidence type="ECO:0000313" key="5">
    <source>
        <dbReference type="EMBL" id="MBU9738685.1"/>
    </source>
</evidence>
<name>A0A949K4F2_9FIRM</name>
<evidence type="ECO:0000256" key="1">
    <source>
        <dbReference type="ARBA" id="ARBA00022723"/>
    </source>
</evidence>